<feature type="compositionally biased region" description="Low complexity" evidence="2">
    <location>
        <begin position="204"/>
        <end position="221"/>
    </location>
</feature>
<dbReference type="Proteomes" id="UP000694397">
    <property type="component" value="Chromosome 18"/>
</dbReference>
<dbReference type="RefSeq" id="XP_018582504.1">
    <property type="nucleotide sequence ID" value="XM_018726988.1"/>
</dbReference>
<evidence type="ECO:0000313" key="4">
    <source>
        <dbReference type="Proteomes" id="UP000694397"/>
    </source>
</evidence>
<feature type="compositionally biased region" description="Acidic residues" evidence="2">
    <location>
        <begin position="458"/>
        <end position="467"/>
    </location>
</feature>
<organism evidence="3 4">
    <name type="scientific">Scleropages formosus</name>
    <name type="common">Asian bonytongue</name>
    <name type="synonym">Osteoglossum formosum</name>
    <dbReference type="NCBI Taxonomy" id="113540"/>
    <lineage>
        <taxon>Eukaryota</taxon>
        <taxon>Metazoa</taxon>
        <taxon>Chordata</taxon>
        <taxon>Craniata</taxon>
        <taxon>Vertebrata</taxon>
        <taxon>Euteleostomi</taxon>
        <taxon>Actinopterygii</taxon>
        <taxon>Neopterygii</taxon>
        <taxon>Teleostei</taxon>
        <taxon>Osteoglossocephala</taxon>
        <taxon>Osteoglossomorpha</taxon>
        <taxon>Osteoglossiformes</taxon>
        <taxon>Osteoglossidae</taxon>
        <taxon>Scleropages</taxon>
    </lineage>
</organism>
<dbReference type="AlphaFoldDB" id="A0A8C9SE80"/>
<feature type="compositionally biased region" description="Basic and acidic residues" evidence="2">
    <location>
        <begin position="96"/>
        <end position="114"/>
    </location>
</feature>
<evidence type="ECO:0000256" key="2">
    <source>
        <dbReference type="SAM" id="MobiDB-lite"/>
    </source>
</evidence>
<comment type="similarity">
    <text evidence="1">Belongs to the BCLAF1/THRAP3 family.</text>
</comment>
<dbReference type="GeneTree" id="ENSGT00950000183163"/>
<dbReference type="GO" id="GO:0003677">
    <property type="term" value="F:DNA binding"/>
    <property type="evidence" value="ECO:0007669"/>
    <property type="project" value="TreeGrafter"/>
</dbReference>
<dbReference type="PANTHER" id="PTHR15268:SF16">
    <property type="entry name" value="THYROID HORMONE RECEPTOR-ASSOCIATED PROTEIN 3"/>
    <property type="match status" value="1"/>
</dbReference>
<evidence type="ECO:0000256" key="1">
    <source>
        <dbReference type="ARBA" id="ARBA00006481"/>
    </source>
</evidence>
<feature type="region of interest" description="Disordered" evidence="2">
    <location>
        <begin position="510"/>
        <end position="605"/>
    </location>
</feature>
<feature type="region of interest" description="Disordered" evidence="2">
    <location>
        <begin position="434"/>
        <end position="496"/>
    </location>
</feature>
<protein>
    <submittedName>
        <fullName evidence="3">Thyroid hormone receptor associated protein 3a</fullName>
    </submittedName>
</protein>
<feature type="compositionally biased region" description="Basic and acidic residues" evidence="2">
    <location>
        <begin position="233"/>
        <end position="243"/>
    </location>
</feature>
<feature type="compositionally biased region" description="Basic and acidic residues" evidence="2">
    <location>
        <begin position="832"/>
        <end position="849"/>
    </location>
</feature>
<dbReference type="GO" id="GO:0003712">
    <property type="term" value="F:transcription coregulator activity"/>
    <property type="evidence" value="ECO:0007669"/>
    <property type="project" value="TreeGrafter"/>
</dbReference>
<feature type="compositionally biased region" description="Low complexity" evidence="2">
    <location>
        <begin position="816"/>
        <end position="825"/>
    </location>
</feature>
<sequence length="1003" mass="113629">MESILCRCGVLLGRIESPAVGKLGPSSRRRIRAEMFPIWLVRPPLSTSTHIRDRVPLATASVQCSVSCSPCSHLIPMKKRTGSRSRSRSRSHSPAHNRDRNYPREYQNNREFRGYHRGFRRPYYYRGRGRGYFPRGRYQRGGGGGYNNNYRPNNWQNYRQHPQQQQQQPQHHQHSPRRGRSRSRTPKKRSGSPRSRSRSRYSDRSSSGHSRRSSSSSSRSSSPRRRSGSTKRSNKDVKERSASKEAQQAGGGDGEATEEVIGRESGAPDEGAAPEKTGSNWQGLTDYSSSPKRASPQVRSAVIVSQTASASSHPSPSPKSSSASGSSAAPWQSTSATPSGKSPAEKSPTTIFSGIGFVPKEDHRPGEKTALSTAFKKFLEEHKIKKQASEWENGREKEVISGDTEREKGNGKSGSLLATKAVDYGGKVEKEKYKYGDGFESGPSSSTFMKNSPFLCGEAEEEEEETAPEPRAKLRKEREGEDEPRPKSKATLSTRELFEERFGKWDDTTYFSTTKERVRKEPEATDDLDDIEEELYRSRKQERAAAMAKREAYRGFSPDKAPKARKKERAGSSPSPPPRRSSENRDREMFMVRKDDSPPRVSGKRGAEFSVRMDPFQDDLTSSFGILAHERRISCDLVHPAKKEQKFRSIFQHIQATQLRRSPSELFAQHIVTIVHHIKAQHFPSSGMTLNERFAMYQRAAEMEMMKPRKSPEIHRRIDVSPSAFKKHSHLFEEMKSSRESSYKDDGKKSKSDSMDLRLDIERRKKYSGKEHDHKRDAGRDSGDSPGSSRERSTEKFTKYHKKSKKSKKKRERSRSSSSSSSSSHSHTHAHRAAEYPHEEAEPREEGFNKARLGPRDFGGPMERGRARGGFQFRIRGRGWNRGNYPGNHSNGNPPNMGMPPHPKNEDWDPEYTPKSRKYYLHDDREGEGEKKWVDTRGRGRGNFVRGRGRFIFRKTATSSNSSPKWTHDKFQGSGEEGELHDEDSEQDHKEDDKAVGTAGAEQ</sequence>
<reference evidence="3" key="3">
    <citation type="submission" date="2025-09" db="UniProtKB">
        <authorList>
            <consortium name="Ensembl"/>
        </authorList>
    </citation>
    <scope>IDENTIFICATION</scope>
</reference>
<feature type="compositionally biased region" description="Basic residues" evidence="2">
    <location>
        <begin position="76"/>
        <end position="95"/>
    </location>
</feature>
<reference evidence="3" key="2">
    <citation type="submission" date="2025-08" db="UniProtKB">
        <authorList>
            <consortium name="Ensembl"/>
        </authorList>
    </citation>
    <scope>IDENTIFICATION</scope>
</reference>
<feature type="compositionally biased region" description="Basic and acidic residues" evidence="2">
    <location>
        <begin position="733"/>
        <end position="798"/>
    </location>
</feature>
<dbReference type="KEGG" id="sfm:108919184"/>
<feature type="compositionally biased region" description="Low complexity" evidence="2">
    <location>
        <begin position="121"/>
        <end position="136"/>
    </location>
</feature>
<dbReference type="Ensembl" id="ENSSFOT00015031653.2">
    <property type="protein sequence ID" value="ENSSFOP00015031300.1"/>
    <property type="gene ID" value="ENSSFOG00015020057.2"/>
</dbReference>
<feature type="region of interest" description="Disordered" evidence="2">
    <location>
        <begin position="733"/>
        <end position="1003"/>
    </location>
</feature>
<feature type="compositionally biased region" description="Basic residues" evidence="2">
    <location>
        <begin position="171"/>
        <end position="199"/>
    </location>
</feature>
<reference evidence="3 4" key="1">
    <citation type="submission" date="2019-04" db="EMBL/GenBank/DDBJ databases">
        <authorList>
            <consortium name="Wellcome Sanger Institute Data Sharing"/>
        </authorList>
    </citation>
    <scope>NUCLEOTIDE SEQUENCE [LARGE SCALE GENOMIC DNA]</scope>
</reference>
<feature type="compositionally biased region" description="Basic and acidic residues" evidence="2">
    <location>
        <begin position="468"/>
        <end position="486"/>
    </location>
</feature>
<feature type="compositionally biased region" description="Basic and acidic residues" evidence="2">
    <location>
        <begin position="377"/>
        <end position="410"/>
    </location>
</feature>
<dbReference type="GO" id="GO:0016592">
    <property type="term" value="C:mediator complex"/>
    <property type="evidence" value="ECO:0007669"/>
    <property type="project" value="TreeGrafter"/>
</dbReference>
<proteinExistence type="inferred from homology"/>
<feature type="region of interest" description="Disordered" evidence="2">
    <location>
        <begin position="75"/>
        <end position="421"/>
    </location>
</feature>
<dbReference type="CTD" id="570454"/>
<dbReference type="OrthoDB" id="9948513at2759"/>
<dbReference type="GeneID" id="108919184"/>
<keyword evidence="4" id="KW-1185">Reference proteome</keyword>
<feature type="compositionally biased region" description="Acidic residues" evidence="2">
    <location>
        <begin position="976"/>
        <end position="986"/>
    </location>
</feature>
<feature type="compositionally biased region" description="Acidic residues" evidence="2">
    <location>
        <begin position="524"/>
        <end position="533"/>
    </location>
</feature>
<evidence type="ECO:0000313" key="3">
    <source>
        <dbReference type="Ensembl" id="ENSSFOP00015031300.1"/>
    </source>
</evidence>
<feature type="compositionally biased region" description="Basic and acidic residues" evidence="2">
    <location>
        <begin position="920"/>
        <end position="938"/>
    </location>
</feature>
<dbReference type="PANTHER" id="PTHR15268">
    <property type="entry name" value="THRAP3/BCLAF1"/>
    <property type="match status" value="1"/>
</dbReference>
<dbReference type="GO" id="GO:0045944">
    <property type="term" value="P:positive regulation of transcription by RNA polymerase II"/>
    <property type="evidence" value="ECO:0007669"/>
    <property type="project" value="TreeGrafter"/>
</dbReference>
<feature type="compositionally biased region" description="Basic and acidic residues" evidence="2">
    <location>
        <begin position="534"/>
        <end position="553"/>
    </location>
</feature>
<feature type="compositionally biased region" description="Low complexity" evidence="2">
    <location>
        <begin position="308"/>
        <end position="330"/>
    </location>
</feature>
<accession>A0A8C9SE80</accession>
<feature type="compositionally biased region" description="Polar residues" evidence="2">
    <location>
        <begin position="277"/>
        <end position="292"/>
    </location>
</feature>
<feature type="compositionally biased region" description="Basic and acidic residues" evidence="2">
    <location>
        <begin position="514"/>
        <end position="523"/>
    </location>
</feature>
<gene>
    <name evidence="3" type="primary">thrap3a</name>
</gene>
<name>A0A8C9SE80_SCLFO</name>
<feature type="compositionally biased region" description="Basic residues" evidence="2">
    <location>
        <begin position="799"/>
        <end position="813"/>
    </location>
</feature>
<feature type="compositionally biased region" description="Low complexity" evidence="2">
    <location>
        <begin position="147"/>
        <end position="170"/>
    </location>
</feature>
<dbReference type="Pfam" id="PF15440">
    <property type="entry name" value="THRAP3_BCLAF1"/>
    <property type="match status" value="1"/>
</dbReference>
<feature type="compositionally biased region" description="Low complexity" evidence="2">
    <location>
        <begin position="883"/>
        <end position="896"/>
    </location>
</feature>
<feature type="compositionally biased region" description="Polar residues" evidence="2">
    <location>
        <begin position="331"/>
        <end position="340"/>
    </location>
</feature>
<dbReference type="InterPro" id="IPR029199">
    <property type="entry name" value="THRAP3_BCLAF1"/>
</dbReference>
<feature type="compositionally biased region" description="Polar residues" evidence="2">
    <location>
        <begin position="956"/>
        <end position="965"/>
    </location>
</feature>
<feature type="compositionally biased region" description="Basic and acidic residues" evidence="2">
    <location>
        <begin position="580"/>
        <end position="598"/>
    </location>
</feature>